<feature type="region of interest" description="Disordered" evidence="3">
    <location>
        <begin position="401"/>
        <end position="422"/>
    </location>
</feature>
<proteinExistence type="inferred from homology"/>
<feature type="compositionally biased region" description="Polar residues" evidence="3">
    <location>
        <begin position="653"/>
        <end position="670"/>
    </location>
</feature>
<evidence type="ECO:0000259" key="5">
    <source>
        <dbReference type="Pfam" id="PF25332"/>
    </source>
</evidence>
<feature type="compositionally biased region" description="Basic and acidic residues" evidence="3">
    <location>
        <begin position="402"/>
        <end position="413"/>
    </location>
</feature>
<gene>
    <name evidence="6" type="primary">LOC115389836</name>
</gene>
<feature type="region of interest" description="Disordered" evidence="3">
    <location>
        <begin position="175"/>
        <end position="196"/>
    </location>
</feature>
<dbReference type="Pfam" id="PF25332">
    <property type="entry name" value="C2_PACS_N"/>
    <property type="match status" value="1"/>
</dbReference>
<reference evidence="6" key="1">
    <citation type="submission" date="2019-06" db="EMBL/GenBank/DDBJ databases">
        <authorList>
            <consortium name="Wellcome Sanger Institute Data Sharing"/>
        </authorList>
    </citation>
    <scope>NUCLEOTIDE SEQUENCE [LARGE SCALE GENOMIC DNA]</scope>
</reference>
<dbReference type="OMA" id="MDTGWRE"/>
<evidence type="ECO:0000256" key="3">
    <source>
        <dbReference type="SAM" id="MobiDB-lite"/>
    </source>
</evidence>
<dbReference type="GO" id="GO:0072659">
    <property type="term" value="P:protein localization to plasma membrane"/>
    <property type="evidence" value="ECO:0007669"/>
    <property type="project" value="TreeGrafter"/>
</dbReference>
<dbReference type="PANTHER" id="PTHR13280:SF14">
    <property type="entry name" value="PHOSPHOFURIN ACIDIC CLUSTER SORTING PROTEIN 1"/>
    <property type="match status" value="1"/>
</dbReference>
<evidence type="ECO:0000259" key="4">
    <source>
        <dbReference type="Pfam" id="PF10254"/>
    </source>
</evidence>
<dbReference type="PANTHER" id="PTHR13280">
    <property type="entry name" value="PHOSPHOFURIN ACIDIC CLUSTER SORTING PROTEIN"/>
    <property type="match status" value="1"/>
</dbReference>
<protein>
    <submittedName>
        <fullName evidence="6">Uncharacterized protein</fullName>
    </submittedName>
</protein>
<keyword evidence="7" id="KW-1185">Reference proteome</keyword>
<dbReference type="Pfam" id="PF10254">
    <property type="entry name" value="Pacs-1"/>
    <property type="match status" value="1"/>
</dbReference>
<comment type="similarity">
    <text evidence="1">Belongs to the PACS family.</text>
</comment>
<accession>A0A672FTR0</accession>
<feature type="region of interest" description="Disordered" evidence="3">
    <location>
        <begin position="287"/>
        <end position="307"/>
    </location>
</feature>
<keyword evidence="2" id="KW-0597">Phosphoprotein</keyword>
<evidence type="ECO:0000313" key="7">
    <source>
        <dbReference type="Proteomes" id="UP000472267"/>
    </source>
</evidence>
<dbReference type="AlphaFoldDB" id="A0A672FTR0"/>
<organism evidence="6 7">
    <name type="scientific">Salarias fasciatus</name>
    <name type="common">Jewelled blenny</name>
    <name type="synonym">Blennius fasciatus</name>
    <dbReference type="NCBI Taxonomy" id="181472"/>
    <lineage>
        <taxon>Eukaryota</taxon>
        <taxon>Metazoa</taxon>
        <taxon>Chordata</taxon>
        <taxon>Craniata</taxon>
        <taxon>Vertebrata</taxon>
        <taxon>Euteleostomi</taxon>
        <taxon>Actinopterygii</taxon>
        <taxon>Neopterygii</taxon>
        <taxon>Teleostei</taxon>
        <taxon>Neoteleostei</taxon>
        <taxon>Acanthomorphata</taxon>
        <taxon>Ovalentaria</taxon>
        <taxon>Blenniimorphae</taxon>
        <taxon>Blenniiformes</taxon>
        <taxon>Blennioidei</taxon>
        <taxon>Blenniidae</taxon>
        <taxon>Salariinae</taxon>
        <taxon>Salarias</taxon>
    </lineage>
</organism>
<feature type="domain" description="Phosphofurin acidic cluster sorting protein 1/2 C-terminal" evidence="4">
    <location>
        <begin position="438"/>
        <end position="843"/>
    </location>
</feature>
<sequence>ERPRGMMGAPGSGLLGPYVEVLLFGTWEMDRSSPSCVPRLCSLTLKKLLVLRELDRELSSIVIAVKLQGCKRTLRSHEYFLPLDGQMETDLELSFSLQYPHFLKRDSNCLYVMLQRKRRYKNRTIRGYKTLAVGVINMSEVIQHPSHGDTVLSLHMNFKDVSVKGAELSIHSLSSQPIEQEDTSNHHSSKAKASGGRYSVYDDSFSSEQEGSDDAVTAQVSSTCLFTPCSCHTCATVQPKFKQKFVALLKRFKVTDEALSSDPVCQSQEAEEDLDLLYDSLEVYNRSESERDLEDSDSIQSTPKPTLRSHITTHTKTHTWMRTQARIFSGQDDGKDGAATPDANQTTKLSKTESLTHISLRYIHISCTHIYIRTHTHTHLIVSCRFLDRSGGSVSLHLRSMSAKERQNSKGTDRTSSVESETSIDCRNPAAQVVRKSVLDQLNNILFSDDHLPDSIILINTTDWQGQYLSEVLFDQPIVCTVSAADVQAAFAAVLSRIQRYCNCSSQAPPPVKVVVGGDQAYLSSVLCCFVEQLASKTPDWLNYIRFLILPVGVHPLARYVSSLDARFGSLFTDAGWRELFSRHEPPHKGASAPPAARSRVSQYLSGAAVTHLCPISEAMLTYKHRSREEDSCQTFVPFIGLVKVGVVEHTSITTSGRPDSHGTHTSRLPSANKRVHTSYLPLHQVHPPSPSPALAGVLTCCSWSLCSCPAEVMCLQLDYWSHQGGGGGDRRREAGVKNTLKSNFRCLQVSRLSRGDLMSMTVVTKEKNKKVMFLSKKMKEKDAESRSQVIEGISRLICTSKHQHTLRVCVDGVEHSDVKFFQLSAQWPTHVKHFPVGIFSYSKA</sequence>
<reference evidence="6" key="3">
    <citation type="submission" date="2025-09" db="UniProtKB">
        <authorList>
            <consortium name="Ensembl"/>
        </authorList>
    </citation>
    <scope>IDENTIFICATION</scope>
</reference>
<evidence type="ECO:0000313" key="6">
    <source>
        <dbReference type="Ensembl" id="ENSSFAP00005001999.1"/>
    </source>
</evidence>
<feature type="domain" description="Phosphofurin acidic cluster sorting protein 1/2 N-terminal C2" evidence="5">
    <location>
        <begin position="21"/>
        <end position="179"/>
    </location>
</feature>
<dbReference type="Proteomes" id="UP000472267">
    <property type="component" value="Chromosome 6"/>
</dbReference>
<evidence type="ECO:0000256" key="1">
    <source>
        <dbReference type="ARBA" id="ARBA00008590"/>
    </source>
</evidence>
<evidence type="ECO:0000256" key="2">
    <source>
        <dbReference type="ARBA" id="ARBA00022553"/>
    </source>
</evidence>
<dbReference type="InterPro" id="IPR019381">
    <property type="entry name" value="PACS1/2_C"/>
</dbReference>
<reference evidence="6" key="2">
    <citation type="submission" date="2025-08" db="UniProtKB">
        <authorList>
            <consortium name="Ensembl"/>
        </authorList>
    </citation>
    <scope>IDENTIFICATION</scope>
</reference>
<name>A0A672FTR0_SALFA</name>
<feature type="region of interest" description="Disordered" evidence="3">
    <location>
        <begin position="653"/>
        <end position="672"/>
    </location>
</feature>
<dbReference type="InterPro" id="IPR057541">
    <property type="entry name" value="PACS1/2_N"/>
</dbReference>
<dbReference type="GO" id="GO:0044325">
    <property type="term" value="F:transmembrane transporter binding"/>
    <property type="evidence" value="ECO:0007669"/>
    <property type="project" value="TreeGrafter"/>
</dbReference>
<dbReference type="Ensembl" id="ENSSFAT00005002111.1">
    <property type="protein sequence ID" value="ENSSFAP00005001999.1"/>
    <property type="gene ID" value="ENSSFAG00005001327.1"/>
</dbReference>